<feature type="region of interest" description="Disordered" evidence="1">
    <location>
        <begin position="22"/>
        <end position="48"/>
    </location>
</feature>
<dbReference type="EMBL" id="CAJNOK010013984">
    <property type="protein sequence ID" value="CAF1195654.1"/>
    <property type="molecule type" value="Genomic_DNA"/>
</dbReference>
<feature type="domain" description="Integrase catalytic" evidence="2">
    <location>
        <begin position="176"/>
        <end position="339"/>
    </location>
</feature>
<sequence length="464" mass="53793">MIKALISDFLVDASVKVKTKLFSHPPHRHSPQTTSTPSLPQSNKKLSPSQSYDFSIARIQYEQQNDIVLQRKIKEVKNVPKSHAYDIKDDLFYKLLPRGGTKIKLLYIPLTMIEEILSAHHDHPLSGHFGVERTWENLRNKYYWPNMKQSVSNYIKSCPECSRFNIDRHKPSGLLQPIEPPAEIFQVLEIDWWISLSKSLDGNKYVLVITDRLSGYVFAKASPTNKAQDTARILLTEVILVHEARDKVISDQGSHFNNELLQAITSLIGCKHVFSTPYHPQTNGQTERWNATLATQIAKYCNENQDNWDTYLPSIVFAYNHGIHNSSGFIPYQLAFGRKARSPFDAPHTSFTFKKPHDYWSEVCQYKNIVIKQAKLNILRHQQVTKQRYDSNRQDQDYKINDLVWMKVLVGRSKLDERYTGPVRVIQVLGLLTYLVQDDELQQFQVHSNNIKRVYPRDQDIPFI</sequence>
<reference evidence="4" key="1">
    <citation type="submission" date="2021-02" db="EMBL/GenBank/DDBJ databases">
        <authorList>
            <person name="Nowell W R."/>
        </authorList>
    </citation>
    <scope>NUCLEOTIDE SEQUENCE</scope>
</reference>
<dbReference type="Gene3D" id="3.30.420.10">
    <property type="entry name" value="Ribonuclease H-like superfamily/Ribonuclease H"/>
    <property type="match status" value="1"/>
</dbReference>
<dbReference type="PROSITE" id="PS50994">
    <property type="entry name" value="INTEGRASE"/>
    <property type="match status" value="1"/>
</dbReference>
<dbReference type="GO" id="GO:0015074">
    <property type="term" value="P:DNA integration"/>
    <property type="evidence" value="ECO:0007669"/>
    <property type="project" value="InterPro"/>
</dbReference>
<evidence type="ECO:0000256" key="1">
    <source>
        <dbReference type="SAM" id="MobiDB-lite"/>
    </source>
</evidence>
<comment type="caution">
    <text evidence="4">The sequence shown here is derived from an EMBL/GenBank/DDBJ whole genome shotgun (WGS) entry which is preliminary data.</text>
</comment>
<dbReference type="Proteomes" id="UP000677228">
    <property type="component" value="Unassembled WGS sequence"/>
</dbReference>
<dbReference type="GO" id="GO:0003676">
    <property type="term" value="F:nucleic acid binding"/>
    <property type="evidence" value="ECO:0007669"/>
    <property type="project" value="InterPro"/>
</dbReference>
<organism evidence="4 5">
    <name type="scientific">Didymodactylos carnosus</name>
    <dbReference type="NCBI Taxonomy" id="1234261"/>
    <lineage>
        <taxon>Eukaryota</taxon>
        <taxon>Metazoa</taxon>
        <taxon>Spiralia</taxon>
        <taxon>Gnathifera</taxon>
        <taxon>Rotifera</taxon>
        <taxon>Eurotatoria</taxon>
        <taxon>Bdelloidea</taxon>
        <taxon>Philodinida</taxon>
        <taxon>Philodinidae</taxon>
        <taxon>Didymodactylos</taxon>
    </lineage>
</organism>
<dbReference type="EMBL" id="CAJOBA010035515">
    <property type="protein sequence ID" value="CAF4005918.1"/>
    <property type="molecule type" value="Genomic_DNA"/>
</dbReference>
<dbReference type="PANTHER" id="PTHR37984:SF5">
    <property type="entry name" value="PROTEIN NYNRIN-LIKE"/>
    <property type="match status" value="1"/>
</dbReference>
<dbReference type="InterPro" id="IPR012337">
    <property type="entry name" value="RNaseH-like_sf"/>
</dbReference>
<gene>
    <name evidence="3" type="ORF">OVA965_LOCUS23732</name>
    <name evidence="4" type="ORF">TMI583_LOCUS24453</name>
</gene>
<dbReference type="AlphaFoldDB" id="A0A8S2NK79"/>
<dbReference type="InterPro" id="IPR036397">
    <property type="entry name" value="RNaseH_sf"/>
</dbReference>
<evidence type="ECO:0000313" key="4">
    <source>
        <dbReference type="EMBL" id="CAF4005918.1"/>
    </source>
</evidence>
<dbReference type="SUPFAM" id="SSF53098">
    <property type="entry name" value="Ribonuclease H-like"/>
    <property type="match status" value="1"/>
</dbReference>
<protein>
    <recommendedName>
        <fullName evidence="2">Integrase catalytic domain-containing protein</fullName>
    </recommendedName>
</protein>
<accession>A0A8S2NK79</accession>
<evidence type="ECO:0000313" key="3">
    <source>
        <dbReference type="EMBL" id="CAF1195654.1"/>
    </source>
</evidence>
<dbReference type="Pfam" id="PF00665">
    <property type="entry name" value="rve"/>
    <property type="match status" value="1"/>
</dbReference>
<dbReference type="PANTHER" id="PTHR37984">
    <property type="entry name" value="PROTEIN CBG26694"/>
    <property type="match status" value="1"/>
</dbReference>
<name>A0A8S2NK79_9BILA</name>
<proteinExistence type="predicted"/>
<dbReference type="Gene3D" id="1.10.340.70">
    <property type="match status" value="1"/>
</dbReference>
<evidence type="ECO:0000313" key="5">
    <source>
        <dbReference type="Proteomes" id="UP000682733"/>
    </source>
</evidence>
<dbReference type="InterPro" id="IPR050951">
    <property type="entry name" value="Retrovirus_Pol_polyprotein"/>
</dbReference>
<feature type="compositionally biased region" description="Polar residues" evidence="1">
    <location>
        <begin position="31"/>
        <end position="48"/>
    </location>
</feature>
<dbReference type="Proteomes" id="UP000682733">
    <property type="component" value="Unassembled WGS sequence"/>
</dbReference>
<dbReference type="Pfam" id="PF17921">
    <property type="entry name" value="Integrase_H2C2"/>
    <property type="match status" value="1"/>
</dbReference>
<evidence type="ECO:0000259" key="2">
    <source>
        <dbReference type="PROSITE" id="PS50994"/>
    </source>
</evidence>
<dbReference type="InterPro" id="IPR041588">
    <property type="entry name" value="Integrase_H2C2"/>
</dbReference>
<dbReference type="FunFam" id="1.10.340.70:FF:000001">
    <property type="entry name" value="Retrovirus-related Pol polyprotein from transposon gypsy-like Protein"/>
    <property type="match status" value="1"/>
</dbReference>
<dbReference type="InterPro" id="IPR001584">
    <property type="entry name" value="Integrase_cat-core"/>
</dbReference>